<dbReference type="KEGG" id="vg:77928214"/>
<dbReference type="RefSeq" id="YP_010652413.1">
    <property type="nucleotide sequence ID" value="NC_070786.1"/>
</dbReference>
<reference evidence="1 2" key="1">
    <citation type="submission" date="2020-02" db="EMBL/GenBank/DDBJ databases">
        <authorList>
            <person name="Yaqubi I.B."/>
            <person name="Almaguer A.N."/>
            <person name="Torres S.A."/>
            <person name="Nayek S."/>
            <person name="Bhuiyan S."/>
            <person name="Hughes L.E."/>
            <person name="Garlena R.A."/>
            <person name="Russell D.A."/>
            <person name="Pope W.H."/>
            <person name="Jacobs-Sera D."/>
            <person name="Hatfull G.F."/>
        </authorList>
    </citation>
    <scope>NUCLEOTIDE SEQUENCE [LARGE SCALE GENOMIC DNA]</scope>
</reference>
<evidence type="ECO:0000313" key="2">
    <source>
        <dbReference type="Proteomes" id="UP000503454"/>
    </source>
</evidence>
<dbReference type="EMBL" id="MT024872">
    <property type="protein sequence ID" value="QIN94657.1"/>
    <property type="molecule type" value="Genomic_DNA"/>
</dbReference>
<evidence type="ECO:0000313" key="1">
    <source>
        <dbReference type="EMBL" id="QIN94657.1"/>
    </source>
</evidence>
<accession>A0A6G8R383</accession>
<proteinExistence type="predicted"/>
<dbReference type="GeneID" id="77928214"/>
<dbReference type="Proteomes" id="UP000503454">
    <property type="component" value="Segment"/>
</dbReference>
<gene>
    <name evidence="1" type="primary">116</name>
    <name evidence="1" type="ORF">SEA_MUNTAHA_116</name>
</gene>
<organism evidence="1 2">
    <name type="scientific">Streptomyces phage Muntaha</name>
    <dbReference type="NCBI Taxonomy" id="2713269"/>
    <lineage>
        <taxon>Viruses</taxon>
        <taxon>Duplodnaviria</taxon>
        <taxon>Heunggongvirae</taxon>
        <taxon>Uroviricota</taxon>
        <taxon>Caudoviricetes</taxon>
        <taxon>Stanwilliamsviridae</taxon>
        <taxon>Loccivirinae</taxon>
        <taxon>Wakandavirus</taxon>
        <taxon>Wakandavirus muntaha</taxon>
    </lineage>
</organism>
<sequence length="56" mass="6556">MTQEYHDEYNQYSPVERAVAEELGIDVAYVKLVLDTFEDQYNRIEDERAASKRSGL</sequence>
<protein>
    <submittedName>
        <fullName evidence="1">Uncharacterized protein</fullName>
    </submittedName>
</protein>
<name>A0A6G8R383_9CAUD</name>
<keyword evidence="2" id="KW-1185">Reference proteome</keyword>